<name>A0AAW2J1Z0_SESRA</name>
<keyword evidence="1" id="KW-0472">Membrane</keyword>
<protein>
    <submittedName>
        <fullName evidence="2">Uncharacterized protein</fullName>
    </submittedName>
</protein>
<reference evidence="2" key="1">
    <citation type="submission" date="2020-06" db="EMBL/GenBank/DDBJ databases">
        <authorList>
            <person name="Li T."/>
            <person name="Hu X."/>
            <person name="Zhang T."/>
            <person name="Song X."/>
            <person name="Zhang H."/>
            <person name="Dai N."/>
            <person name="Sheng W."/>
            <person name="Hou X."/>
            <person name="Wei L."/>
        </authorList>
    </citation>
    <scope>NUCLEOTIDE SEQUENCE</scope>
    <source>
        <strain evidence="2">G02</strain>
        <tissue evidence="2">Leaf</tissue>
    </source>
</reference>
<reference evidence="2" key="2">
    <citation type="journal article" date="2024" name="Plant">
        <title>Genomic evolution and insights into agronomic trait innovations of Sesamum species.</title>
        <authorList>
            <person name="Miao H."/>
            <person name="Wang L."/>
            <person name="Qu L."/>
            <person name="Liu H."/>
            <person name="Sun Y."/>
            <person name="Le M."/>
            <person name="Wang Q."/>
            <person name="Wei S."/>
            <person name="Zheng Y."/>
            <person name="Lin W."/>
            <person name="Duan Y."/>
            <person name="Cao H."/>
            <person name="Xiong S."/>
            <person name="Wang X."/>
            <person name="Wei L."/>
            <person name="Li C."/>
            <person name="Ma Q."/>
            <person name="Ju M."/>
            <person name="Zhao R."/>
            <person name="Li G."/>
            <person name="Mu C."/>
            <person name="Tian Q."/>
            <person name="Mei H."/>
            <person name="Zhang T."/>
            <person name="Gao T."/>
            <person name="Zhang H."/>
        </authorList>
    </citation>
    <scope>NUCLEOTIDE SEQUENCE</scope>
    <source>
        <strain evidence="2">G02</strain>
    </source>
</reference>
<evidence type="ECO:0000256" key="1">
    <source>
        <dbReference type="SAM" id="Phobius"/>
    </source>
</evidence>
<dbReference type="EMBL" id="JACGWJ010000864">
    <property type="protein sequence ID" value="KAL0287558.1"/>
    <property type="molecule type" value="Genomic_DNA"/>
</dbReference>
<keyword evidence="1" id="KW-1133">Transmembrane helix</keyword>
<comment type="caution">
    <text evidence="2">The sequence shown here is derived from an EMBL/GenBank/DDBJ whole genome shotgun (WGS) entry which is preliminary data.</text>
</comment>
<dbReference type="AlphaFoldDB" id="A0AAW2J1Z0"/>
<gene>
    <name evidence="2" type="ORF">Sradi_7121900</name>
</gene>
<keyword evidence="1" id="KW-0812">Transmembrane</keyword>
<evidence type="ECO:0000313" key="2">
    <source>
        <dbReference type="EMBL" id="KAL0287558.1"/>
    </source>
</evidence>
<proteinExistence type="predicted"/>
<sequence>MIFQFPSGPRHTALPPTAPLSTVIWQDTWAWPHITDMESIDITHDLPTIHGGRDRILWTGPRGSFSSAAAYDLFRPPGPTVGWSSLLGVPSTFHGIDLSYGLLFRVAYLPQISLGYNIWALCVSYARMDFRNHMSIYSLCAPLPVSAYVRYGGRFSFIGHIITGQQLFAGCRYGGAGNMWLMLRTGHFLLHLSIIYGASAISGYFSILHALLRR</sequence>
<organism evidence="2">
    <name type="scientific">Sesamum radiatum</name>
    <name type="common">Black benniseed</name>
    <dbReference type="NCBI Taxonomy" id="300843"/>
    <lineage>
        <taxon>Eukaryota</taxon>
        <taxon>Viridiplantae</taxon>
        <taxon>Streptophyta</taxon>
        <taxon>Embryophyta</taxon>
        <taxon>Tracheophyta</taxon>
        <taxon>Spermatophyta</taxon>
        <taxon>Magnoliopsida</taxon>
        <taxon>eudicotyledons</taxon>
        <taxon>Gunneridae</taxon>
        <taxon>Pentapetalae</taxon>
        <taxon>asterids</taxon>
        <taxon>lamiids</taxon>
        <taxon>Lamiales</taxon>
        <taxon>Pedaliaceae</taxon>
        <taxon>Sesamum</taxon>
    </lineage>
</organism>
<accession>A0AAW2J1Z0</accession>
<feature type="transmembrane region" description="Helical" evidence="1">
    <location>
        <begin position="188"/>
        <end position="212"/>
    </location>
</feature>